<feature type="domain" description="UspA" evidence="2">
    <location>
        <begin position="170"/>
        <end position="309"/>
    </location>
</feature>
<accession>A0A519BPS9</accession>
<dbReference type="InterPro" id="IPR006016">
    <property type="entry name" value="UspA"/>
</dbReference>
<dbReference type="PRINTS" id="PR01438">
    <property type="entry name" value="UNVRSLSTRESS"/>
</dbReference>
<comment type="similarity">
    <text evidence="1">Belongs to the universal stress protein A family.</text>
</comment>
<evidence type="ECO:0000313" key="4">
    <source>
        <dbReference type="Proteomes" id="UP000319296"/>
    </source>
</evidence>
<evidence type="ECO:0000256" key="1">
    <source>
        <dbReference type="ARBA" id="ARBA00008791"/>
    </source>
</evidence>
<sequence>MLNTALYSINFGEFFFENLDCFANLAKIGLKEIVLIHVIDINKLQHSLYSRYNKEDEEKIRKFSKIKLEDIKNNLEKYGFGVSYVIRTGNIADEIVGEAEKEDVDFIILDKKAVGKSKTNAFFAFYDSPLYEIIAKSKKPVLITKRILMHSSSLIKNDEKDDLDCKNTFTDVMFATDFSESSLKAIYVLDKIPADIIKTMTLFTVLDEKYIRNLDQNAMKKLELDIAGKFEGIIEDLRYRYSKEKNNLNIAVRKGTPCKEIISFILQTDKKLLIIGYKGEDKEKLKEIFLGSTAQRLIGALPCSILVVK</sequence>
<evidence type="ECO:0000259" key="2">
    <source>
        <dbReference type="Pfam" id="PF00582"/>
    </source>
</evidence>
<dbReference type="Gene3D" id="3.40.50.620">
    <property type="entry name" value="HUPs"/>
    <property type="match status" value="2"/>
</dbReference>
<feature type="domain" description="UspA" evidence="2">
    <location>
        <begin position="31"/>
        <end position="145"/>
    </location>
</feature>
<proteinExistence type="inferred from homology"/>
<protein>
    <submittedName>
        <fullName evidence="3">Universal stress protein</fullName>
    </submittedName>
</protein>
<dbReference type="InterPro" id="IPR006015">
    <property type="entry name" value="Universal_stress_UspA"/>
</dbReference>
<evidence type="ECO:0000313" key="3">
    <source>
        <dbReference type="EMBL" id="RZD19268.1"/>
    </source>
</evidence>
<dbReference type="PANTHER" id="PTHR46268">
    <property type="entry name" value="STRESS RESPONSE PROTEIN NHAX"/>
    <property type="match status" value="1"/>
</dbReference>
<dbReference type="Pfam" id="PF00582">
    <property type="entry name" value="Usp"/>
    <property type="match status" value="2"/>
</dbReference>
<reference evidence="3 4" key="1">
    <citation type="journal article" date="2019" name="ISME J.">
        <title>Insights into ecological role of a new deltaproteobacterial order Candidatus Acidulodesulfobacterales by metagenomics and metatranscriptomics.</title>
        <authorList>
            <person name="Tan S."/>
            <person name="Liu J."/>
            <person name="Fang Y."/>
            <person name="Hedlund B.P."/>
            <person name="Lian Z.H."/>
            <person name="Huang L.Y."/>
            <person name="Li J.T."/>
            <person name="Huang L.N."/>
            <person name="Li W.J."/>
            <person name="Jiang H.C."/>
            <person name="Dong H.L."/>
            <person name="Shu W.S."/>
        </authorList>
    </citation>
    <scope>NUCLEOTIDE SEQUENCE [LARGE SCALE GENOMIC DNA]</scope>
    <source>
        <strain evidence="3">AP1</strain>
    </source>
</reference>
<comment type="caution">
    <text evidence="3">The sequence shown here is derived from an EMBL/GenBank/DDBJ whole genome shotgun (WGS) entry which is preliminary data.</text>
</comment>
<dbReference type="PANTHER" id="PTHR46268:SF6">
    <property type="entry name" value="UNIVERSAL STRESS PROTEIN UP12"/>
    <property type="match status" value="1"/>
</dbReference>
<name>A0A519BPS9_9DELT</name>
<dbReference type="SUPFAM" id="SSF52402">
    <property type="entry name" value="Adenine nucleotide alpha hydrolases-like"/>
    <property type="match status" value="2"/>
</dbReference>
<organism evidence="3 4">
    <name type="scientific">Candidatus Acididesulfobacter diazotrophicus</name>
    <dbReference type="NCBI Taxonomy" id="2597226"/>
    <lineage>
        <taxon>Bacteria</taxon>
        <taxon>Deltaproteobacteria</taxon>
        <taxon>Candidatus Acidulodesulfobacterales</taxon>
        <taxon>Candidatus Acididesulfobacter</taxon>
    </lineage>
</organism>
<dbReference type="InterPro" id="IPR014729">
    <property type="entry name" value="Rossmann-like_a/b/a_fold"/>
</dbReference>
<dbReference type="AlphaFoldDB" id="A0A519BPS9"/>
<dbReference type="EMBL" id="SGBB01000002">
    <property type="protein sequence ID" value="RZD19268.1"/>
    <property type="molecule type" value="Genomic_DNA"/>
</dbReference>
<dbReference type="Proteomes" id="UP000319296">
    <property type="component" value="Unassembled WGS sequence"/>
</dbReference>
<gene>
    <name evidence="3" type="ORF">EVG15_02195</name>
</gene>
<dbReference type="CDD" id="cd00293">
    <property type="entry name" value="USP-like"/>
    <property type="match status" value="2"/>
</dbReference>